<dbReference type="Proteomes" id="UP000187134">
    <property type="component" value="Unassembled WGS sequence"/>
</dbReference>
<evidence type="ECO:0000256" key="4">
    <source>
        <dbReference type="ARBA" id="ARBA00022643"/>
    </source>
</evidence>
<evidence type="ECO:0000256" key="5">
    <source>
        <dbReference type="ARBA" id="ARBA00022857"/>
    </source>
</evidence>
<keyword evidence="6" id="KW-0560">Oxidoreductase</keyword>
<evidence type="ECO:0000256" key="7">
    <source>
        <dbReference type="ARBA" id="ARBA00023027"/>
    </source>
</evidence>
<evidence type="ECO:0000256" key="1">
    <source>
        <dbReference type="ARBA" id="ARBA00001917"/>
    </source>
</evidence>
<dbReference type="GO" id="GO:0005829">
    <property type="term" value="C:cytosol"/>
    <property type="evidence" value="ECO:0007669"/>
    <property type="project" value="TreeGrafter"/>
</dbReference>
<dbReference type="AlphaFoldDB" id="A0A1R1BEI9"/>
<feature type="domain" description="Nitroreductase" evidence="8">
    <location>
        <begin position="19"/>
        <end position="203"/>
    </location>
</feature>
<evidence type="ECO:0000256" key="6">
    <source>
        <dbReference type="ARBA" id="ARBA00023002"/>
    </source>
</evidence>
<name>A0A1R1BEI9_PAEAM</name>
<evidence type="ECO:0000256" key="2">
    <source>
        <dbReference type="ARBA" id="ARBA00007118"/>
    </source>
</evidence>
<reference evidence="9 10" key="1">
    <citation type="submission" date="2016-11" db="EMBL/GenBank/DDBJ databases">
        <title>Paenibacillus species isolates.</title>
        <authorList>
            <person name="Beno S.M."/>
        </authorList>
    </citation>
    <scope>NUCLEOTIDE SEQUENCE [LARGE SCALE GENOMIC DNA]</scope>
    <source>
        <strain evidence="9 10">FSL H8-0246</strain>
    </source>
</reference>
<comment type="caution">
    <text evidence="9">The sequence shown here is derived from an EMBL/GenBank/DDBJ whole genome shotgun (WGS) entry which is preliminary data.</text>
</comment>
<accession>A0A1R1BEI9</accession>
<dbReference type="GO" id="GO:0046857">
    <property type="term" value="F:oxidoreductase activity, acting on other nitrogenous compounds as donors, with NAD or NADP as acceptor"/>
    <property type="evidence" value="ECO:0007669"/>
    <property type="project" value="TreeGrafter"/>
</dbReference>
<dbReference type="InterPro" id="IPR029479">
    <property type="entry name" value="Nitroreductase"/>
</dbReference>
<keyword evidence="7" id="KW-0520">NAD</keyword>
<dbReference type="InterPro" id="IPR033878">
    <property type="entry name" value="NfsB-like"/>
</dbReference>
<evidence type="ECO:0000259" key="8">
    <source>
        <dbReference type="Pfam" id="PF00881"/>
    </source>
</evidence>
<gene>
    <name evidence="9" type="ORF">BK131_29610</name>
</gene>
<evidence type="ECO:0000313" key="10">
    <source>
        <dbReference type="Proteomes" id="UP000187134"/>
    </source>
</evidence>
<dbReference type="RefSeq" id="WP_076334276.1">
    <property type="nucleotide sequence ID" value="NZ_MRTJ01000029.1"/>
</dbReference>
<dbReference type="InterPro" id="IPR000415">
    <property type="entry name" value="Nitroreductase-like"/>
</dbReference>
<dbReference type="CDD" id="cd02149">
    <property type="entry name" value="NfsB-like"/>
    <property type="match status" value="1"/>
</dbReference>
<keyword evidence="5" id="KW-0521">NADP</keyword>
<evidence type="ECO:0000313" key="9">
    <source>
        <dbReference type="EMBL" id="OMF04824.1"/>
    </source>
</evidence>
<dbReference type="PANTHER" id="PTHR23026:SF125">
    <property type="entry name" value="OXYGEN-INSENSITIVE NAD(P)H NITROREDUCTASE"/>
    <property type="match status" value="1"/>
</dbReference>
<keyword evidence="3" id="KW-0285">Flavoprotein</keyword>
<dbReference type="Gene3D" id="3.40.109.10">
    <property type="entry name" value="NADH Oxidase"/>
    <property type="match status" value="1"/>
</dbReference>
<dbReference type="Pfam" id="PF00881">
    <property type="entry name" value="Nitroreductase"/>
    <property type="match status" value="1"/>
</dbReference>
<dbReference type="EMBL" id="MRTJ01000029">
    <property type="protein sequence ID" value="OMF04824.1"/>
    <property type="molecule type" value="Genomic_DNA"/>
</dbReference>
<keyword evidence="4" id="KW-0288">FMN</keyword>
<comment type="cofactor">
    <cofactor evidence="1">
        <name>FMN</name>
        <dbReference type="ChEBI" id="CHEBI:58210"/>
    </cofactor>
</comment>
<dbReference type="PANTHER" id="PTHR23026">
    <property type="entry name" value="NADPH NITROREDUCTASE"/>
    <property type="match status" value="1"/>
</dbReference>
<evidence type="ECO:0000256" key="3">
    <source>
        <dbReference type="ARBA" id="ARBA00022630"/>
    </source>
</evidence>
<protein>
    <submittedName>
        <fullName evidence="9">NAD(P)H-dependent oxidoreductase</fullName>
    </submittedName>
</protein>
<dbReference type="InterPro" id="IPR050627">
    <property type="entry name" value="Nitroreductase/BluB"/>
</dbReference>
<organism evidence="9 10">
    <name type="scientific">Paenibacillus amylolyticus</name>
    <dbReference type="NCBI Taxonomy" id="1451"/>
    <lineage>
        <taxon>Bacteria</taxon>
        <taxon>Bacillati</taxon>
        <taxon>Bacillota</taxon>
        <taxon>Bacilli</taxon>
        <taxon>Bacillales</taxon>
        <taxon>Paenibacillaceae</taxon>
        <taxon>Paenibacillus</taxon>
    </lineage>
</organism>
<sequence>MEDTTQAKKKEDILKAYHFRHATKVFDDTRKIADEDFQFILETGRLSPSSIGLEPWKFLIVQNPDLRKRLSEVSSGAQKQLATASHFVVILARSDASYNSPYAEYMLKETKGMPDDVFKLTSEAYGKFQNNQRILDNPRSLFDWASKQTYIALGNMMTAAAQIEIDSCPIEGFSRENVHGLLEEEGLLENGAWDVSVMAAFGYRAEEPTREKSRQSIEKITQWIH</sequence>
<dbReference type="SUPFAM" id="SSF55469">
    <property type="entry name" value="FMN-dependent nitroreductase-like"/>
    <property type="match status" value="1"/>
</dbReference>
<dbReference type="GO" id="GO:0046256">
    <property type="term" value="P:2,4,6-trinitrotoluene catabolic process"/>
    <property type="evidence" value="ECO:0007669"/>
    <property type="project" value="TreeGrafter"/>
</dbReference>
<dbReference type="OrthoDB" id="9809288at2"/>
<comment type="similarity">
    <text evidence="2">Belongs to the nitroreductase family.</text>
</comment>
<proteinExistence type="inferred from homology"/>